<keyword evidence="4" id="KW-1185">Reference proteome</keyword>
<dbReference type="Pfam" id="PF01585">
    <property type="entry name" value="G-patch"/>
    <property type="match status" value="1"/>
</dbReference>
<evidence type="ECO:0000313" key="3">
    <source>
        <dbReference type="EMBL" id="CEL93489.1"/>
    </source>
</evidence>
<feature type="domain" description="G-patch" evidence="2">
    <location>
        <begin position="120"/>
        <end position="154"/>
    </location>
</feature>
<proteinExistence type="predicted"/>
<dbReference type="Proteomes" id="UP000041254">
    <property type="component" value="Unassembled WGS sequence"/>
</dbReference>
<dbReference type="VEuPathDB" id="CryptoDB:Vbra_4824"/>
<dbReference type="EMBL" id="CDMY01000170">
    <property type="protein sequence ID" value="CEL93489.1"/>
    <property type="molecule type" value="Genomic_DNA"/>
</dbReference>
<dbReference type="OrthoDB" id="786951at2759"/>
<evidence type="ECO:0000259" key="2">
    <source>
        <dbReference type="Pfam" id="PF01585"/>
    </source>
</evidence>
<reference evidence="3 4" key="1">
    <citation type="submission" date="2014-11" db="EMBL/GenBank/DDBJ databases">
        <authorList>
            <person name="Zhu J."/>
            <person name="Qi W."/>
            <person name="Song R."/>
        </authorList>
    </citation>
    <scope>NUCLEOTIDE SEQUENCE [LARGE SCALE GENOMIC DNA]</scope>
</reference>
<dbReference type="GO" id="GO:0003676">
    <property type="term" value="F:nucleic acid binding"/>
    <property type="evidence" value="ECO:0007669"/>
    <property type="project" value="InterPro"/>
</dbReference>
<dbReference type="InParanoid" id="A0A0G4EDM6"/>
<feature type="region of interest" description="Disordered" evidence="1">
    <location>
        <begin position="1"/>
        <end position="40"/>
    </location>
</feature>
<evidence type="ECO:0000256" key="1">
    <source>
        <dbReference type="SAM" id="MobiDB-lite"/>
    </source>
</evidence>
<name>A0A0G4EDM6_VITBC</name>
<accession>A0A0G4EDM6</accession>
<evidence type="ECO:0000313" key="4">
    <source>
        <dbReference type="Proteomes" id="UP000041254"/>
    </source>
</evidence>
<dbReference type="InterPro" id="IPR000467">
    <property type="entry name" value="G_patch_dom"/>
</dbReference>
<gene>
    <name evidence="3" type="ORF">Vbra_4824</name>
</gene>
<organism evidence="3 4">
    <name type="scientific">Vitrella brassicaformis (strain CCMP3155)</name>
    <dbReference type="NCBI Taxonomy" id="1169540"/>
    <lineage>
        <taxon>Eukaryota</taxon>
        <taxon>Sar</taxon>
        <taxon>Alveolata</taxon>
        <taxon>Colpodellida</taxon>
        <taxon>Vitrellaceae</taxon>
        <taxon>Vitrella</taxon>
    </lineage>
</organism>
<protein>
    <recommendedName>
        <fullName evidence="2">G-patch domain-containing protein</fullName>
    </recommendedName>
</protein>
<sequence length="227" mass="24973">MGLIRGPPQLAEEVRGHGSNRALGRVEMGLTGGRQGDRMPPIKFVLESQPRAAGSIEPPQEPHTREEKAPMLVEKAAAPKPWPLLREEKYPVCSWQERCHKFIQSLPWVVEKVQQTCGQGFQMLLKMGYKGGALGKEGSSRHVNPLDVYSRPRGLALQEDELSIRSCVSPPPPTDMGEREVAEMIAMMAATNDAESGSCWDIDVFIDSFMSAFPDLNWGADIIASCG</sequence>
<dbReference type="AlphaFoldDB" id="A0A0G4EDM6"/>